<gene>
    <name evidence="6" type="ORF">M407DRAFT_34284</name>
</gene>
<name>A0A0C3L2W9_9AGAM</name>
<dbReference type="PANTHER" id="PTHR44329:SF298">
    <property type="entry name" value="MIXED LINEAGE KINASE DOMAIN-LIKE PROTEIN"/>
    <property type="match status" value="1"/>
</dbReference>
<dbReference type="Gene3D" id="1.10.510.10">
    <property type="entry name" value="Transferase(Phosphotransferase) domain 1"/>
    <property type="match status" value="1"/>
</dbReference>
<evidence type="ECO:0000313" key="7">
    <source>
        <dbReference type="Proteomes" id="UP000054248"/>
    </source>
</evidence>
<dbReference type="STRING" id="1051891.A0A0C3L2W9"/>
<keyword evidence="7" id="KW-1185">Reference proteome</keyword>
<evidence type="ECO:0000256" key="1">
    <source>
        <dbReference type="ARBA" id="ARBA00022741"/>
    </source>
</evidence>
<keyword evidence="3" id="KW-0802">TPR repeat</keyword>
<dbReference type="InterPro" id="IPR051681">
    <property type="entry name" value="Ser/Thr_Kinases-Pseudokinases"/>
</dbReference>
<evidence type="ECO:0000256" key="2">
    <source>
        <dbReference type="ARBA" id="ARBA00022840"/>
    </source>
</evidence>
<dbReference type="InterPro" id="IPR011009">
    <property type="entry name" value="Kinase-like_dom_sf"/>
</dbReference>
<dbReference type="OrthoDB" id="346907at2759"/>
<organism evidence="6 7">
    <name type="scientific">Tulasnella calospora MUT 4182</name>
    <dbReference type="NCBI Taxonomy" id="1051891"/>
    <lineage>
        <taxon>Eukaryota</taxon>
        <taxon>Fungi</taxon>
        <taxon>Dikarya</taxon>
        <taxon>Basidiomycota</taxon>
        <taxon>Agaricomycotina</taxon>
        <taxon>Agaricomycetes</taxon>
        <taxon>Cantharellales</taxon>
        <taxon>Tulasnellaceae</taxon>
        <taxon>Tulasnella</taxon>
    </lineage>
</organism>
<dbReference type="PROSITE" id="PS00108">
    <property type="entry name" value="PROTEIN_KINASE_ST"/>
    <property type="match status" value="1"/>
</dbReference>
<dbReference type="Gene3D" id="1.25.40.10">
    <property type="entry name" value="Tetratricopeptide repeat domain"/>
    <property type="match status" value="1"/>
</dbReference>
<feature type="domain" description="Protein kinase" evidence="5">
    <location>
        <begin position="38"/>
        <end position="326"/>
    </location>
</feature>
<dbReference type="HOGENOM" id="CLU_000288_7_37_1"/>
<dbReference type="SMART" id="SM00028">
    <property type="entry name" value="TPR"/>
    <property type="match status" value="5"/>
</dbReference>
<dbReference type="GO" id="GO:0004672">
    <property type="term" value="F:protein kinase activity"/>
    <property type="evidence" value="ECO:0007669"/>
    <property type="project" value="InterPro"/>
</dbReference>
<dbReference type="Pfam" id="PF13424">
    <property type="entry name" value="TPR_12"/>
    <property type="match status" value="2"/>
</dbReference>
<reference evidence="6 7" key="1">
    <citation type="submission" date="2014-04" db="EMBL/GenBank/DDBJ databases">
        <authorList>
            <consortium name="DOE Joint Genome Institute"/>
            <person name="Kuo A."/>
            <person name="Girlanda M."/>
            <person name="Perotto S."/>
            <person name="Kohler A."/>
            <person name="Nagy L.G."/>
            <person name="Floudas D."/>
            <person name="Copeland A."/>
            <person name="Barry K.W."/>
            <person name="Cichocki N."/>
            <person name="Veneault-Fourrey C."/>
            <person name="LaButti K."/>
            <person name="Lindquist E.A."/>
            <person name="Lipzen A."/>
            <person name="Lundell T."/>
            <person name="Morin E."/>
            <person name="Murat C."/>
            <person name="Sun H."/>
            <person name="Tunlid A."/>
            <person name="Henrissat B."/>
            <person name="Grigoriev I.V."/>
            <person name="Hibbett D.S."/>
            <person name="Martin F."/>
            <person name="Nordberg H.P."/>
            <person name="Cantor M.N."/>
            <person name="Hua S.X."/>
        </authorList>
    </citation>
    <scope>NUCLEOTIDE SEQUENCE [LARGE SCALE GENOMIC DNA]</scope>
    <source>
        <strain evidence="6 7">MUT 4182</strain>
    </source>
</reference>
<dbReference type="InterPro" id="IPR008271">
    <property type="entry name" value="Ser/Thr_kinase_AS"/>
</dbReference>
<evidence type="ECO:0000256" key="3">
    <source>
        <dbReference type="PROSITE-ProRule" id="PRU00339"/>
    </source>
</evidence>
<protein>
    <recommendedName>
        <fullName evidence="5">Protein kinase domain-containing protein</fullName>
    </recommendedName>
</protein>
<dbReference type="Proteomes" id="UP000054248">
    <property type="component" value="Unassembled WGS sequence"/>
</dbReference>
<feature type="region of interest" description="Disordered" evidence="4">
    <location>
        <begin position="633"/>
        <end position="683"/>
    </location>
</feature>
<dbReference type="SMART" id="SM00220">
    <property type="entry name" value="S_TKc"/>
    <property type="match status" value="1"/>
</dbReference>
<evidence type="ECO:0000256" key="4">
    <source>
        <dbReference type="SAM" id="MobiDB-lite"/>
    </source>
</evidence>
<accession>A0A0C3L2W9</accession>
<feature type="repeat" description="TPR" evidence="3">
    <location>
        <begin position="345"/>
        <end position="378"/>
    </location>
</feature>
<dbReference type="EMBL" id="KN823683">
    <property type="protein sequence ID" value="KIO16082.1"/>
    <property type="molecule type" value="Genomic_DNA"/>
</dbReference>
<reference evidence="7" key="2">
    <citation type="submission" date="2015-01" db="EMBL/GenBank/DDBJ databases">
        <title>Evolutionary Origins and Diversification of the Mycorrhizal Mutualists.</title>
        <authorList>
            <consortium name="DOE Joint Genome Institute"/>
            <consortium name="Mycorrhizal Genomics Consortium"/>
            <person name="Kohler A."/>
            <person name="Kuo A."/>
            <person name="Nagy L.G."/>
            <person name="Floudas D."/>
            <person name="Copeland A."/>
            <person name="Barry K.W."/>
            <person name="Cichocki N."/>
            <person name="Veneault-Fourrey C."/>
            <person name="LaButti K."/>
            <person name="Lindquist E.A."/>
            <person name="Lipzen A."/>
            <person name="Lundell T."/>
            <person name="Morin E."/>
            <person name="Murat C."/>
            <person name="Riley R."/>
            <person name="Ohm R."/>
            <person name="Sun H."/>
            <person name="Tunlid A."/>
            <person name="Henrissat B."/>
            <person name="Grigoriev I.V."/>
            <person name="Hibbett D.S."/>
            <person name="Martin F."/>
        </authorList>
    </citation>
    <scope>NUCLEOTIDE SEQUENCE [LARGE SCALE GENOMIC DNA]</scope>
    <source>
        <strain evidence="7">MUT 4182</strain>
    </source>
</reference>
<evidence type="ECO:0000313" key="6">
    <source>
        <dbReference type="EMBL" id="KIO16082.1"/>
    </source>
</evidence>
<evidence type="ECO:0000259" key="5">
    <source>
        <dbReference type="PROSITE" id="PS50011"/>
    </source>
</evidence>
<dbReference type="SUPFAM" id="SSF56112">
    <property type="entry name" value="Protein kinase-like (PK-like)"/>
    <property type="match status" value="1"/>
</dbReference>
<dbReference type="PROSITE" id="PS50011">
    <property type="entry name" value="PROTEIN_KINASE_DOM"/>
    <property type="match status" value="1"/>
</dbReference>
<feature type="compositionally biased region" description="Basic and acidic residues" evidence="4">
    <location>
        <begin position="652"/>
        <end position="663"/>
    </location>
</feature>
<dbReference type="AlphaFoldDB" id="A0A0C3L2W9"/>
<dbReference type="GO" id="GO:0005524">
    <property type="term" value="F:ATP binding"/>
    <property type="evidence" value="ECO:0007669"/>
    <property type="project" value="UniProtKB-KW"/>
</dbReference>
<dbReference type="InterPro" id="IPR001245">
    <property type="entry name" value="Ser-Thr/Tyr_kinase_cat_dom"/>
</dbReference>
<sequence>MATRDQRAERLKKRLAAADETFEKLSDRLIDPSRIEFIDENDDSAEGGYGEVHAALLYPPQAPASWLSRLSSLIFKEDQRQEGVMVAVKQLKMGTTKAHFMKFKPAFARELSIWSQLNHRCVAEFYGFWTDFTAGKAWLISPWAPYGSVRDFVACRDLCIPERISLIYDTVDGLKYLHSQSVCHGDIKAANVLVNAERRAVLCDLGLARLHDENFTRLESTGAFSKGSIRWCSPELLNDQPRSPQTDMWAWAWLVWEIMTGRLPYHESKADYAVFAKIAEARRPEIDNNIQLAECAELWDLMDKCWQPDPTIRPTSADCRNVVSWMPRCPPLAHATGNSDRGKVASLLLALGDTYRRQARFPKALSLLHEALGLYREVEDQFGIAESLFIIADIPREEDRWDEAAVIYEEALEIYRKLDNQPRIASCLHFLGDILRQQGNPESTGYLEEALKVYRSIDQQNGDDFHLPLIADIVRLQGRWEEAVSLLARALVICQETGDQDGAASCLWSIGDIRRLQHRYEEALPCLDESLVLYRKIANADGVGKAIAGIGNIQRVRGQFSEAIPKLEESLVINRRINNRVGIATGLWALGGIHRWLGHVEEAKEFLKDAETNFAEIGNKVGADRCLEELEVIGSPDESGTGSAGPGTARARKGDREETRLFSEEWGQPLRSRPLPRSNISSP</sequence>
<keyword evidence="2" id="KW-0067">ATP-binding</keyword>
<dbReference type="PROSITE" id="PS50005">
    <property type="entry name" value="TPR"/>
    <property type="match status" value="1"/>
</dbReference>
<dbReference type="InterPro" id="IPR011990">
    <property type="entry name" value="TPR-like_helical_dom_sf"/>
</dbReference>
<dbReference type="InterPro" id="IPR019734">
    <property type="entry name" value="TPR_rpt"/>
</dbReference>
<dbReference type="Pfam" id="PF07714">
    <property type="entry name" value="PK_Tyr_Ser-Thr"/>
    <property type="match status" value="1"/>
</dbReference>
<dbReference type="GO" id="GO:0097527">
    <property type="term" value="P:necroptotic signaling pathway"/>
    <property type="evidence" value="ECO:0007669"/>
    <property type="project" value="TreeGrafter"/>
</dbReference>
<dbReference type="PANTHER" id="PTHR44329">
    <property type="entry name" value="SERINE/THREONINE-PROTEIN KINASE TNNI3K-RELATED"/>
    <property type="match status" value="1"/>
</dbReference>
<dbReference type="SUPFAM" id="SSF48452">
    <property type="entry name" value="TPR-like"/>
    <property type="match status" value="2"/>
</dbReference>
<dbReference type="InterPro" id="IPR000719">
    <property type="entry name" value="Prot_kinase_dom"/>
</dbReference>
<proteinExistence type="predicted"/>
<keyword evidence="1" id="KW-0547">Nucleotide-binding</keyword>